<dbReference type="Pfam" id="PF07715">
    <property type="entry name" value="Plug"/>
    <property type="match status" value="1"/>
</dbReference>
<dbReference type="InterPro" id="IPR008969">
    <property type="entry name" value="CarboxyPept-like_regulatory"/>
</dbReference>
<dbReference type="PANTHER" id="PTHR30069:SF29">
    <property type="entry name" value="HEMOGLOBIN AND HEMOGLOBIN-HAPTOGLOBIN-BINDING PROTEIN 1-RELATED"/>
    <property type="match status" value="1"/>
</dbReference>
<dbReference type="GO" id="GO:0015344">
    <property type="term" value="F:siderophore uptake transmembrane transporter activity"/>
    <property type="evidence" value="ECO:0007669"/>
    <property type="project" value="TreeGrafter"/>
</dbReference>
<evidence type="ECO:0000313" key="5">
    <source>
        <dbReference type="Proteomes" id="UP000184164"/>
    </source>
</evidence>
<feature type="domain" description="TonB-dependent receptor plug" evidence="3">
    <location>
        <begin position="114"/>
        <end position="216"/>
    </location>
</feature>
<keyword evidence="2" id="KW-0998">Cell outer membrane</keyword>
<organism evidence="4 5">
    <name type="scientific">Mariniphaga anaerophila</name>
    <dbReference type="NCBI Taxonomy" id="1484053"/>
    <lineage>
        <taxon>Bacteria</taxon>
        <taxon>Pseudomonadati</taxon>
        <taxon>Bacteroidota</taxon>
        <taxon>Bacteroidia</taxon>
        <taxon>Marinilabiliales</taxon>
        <taxon>Prolixibacteraceae</taxon>
        <taxon>Mariniphaga</taxon>
    </lineage>
</organism>
<dbReference type="Proteomes" id="UP000184164">
    <property type="component" value="Unassembled WGS sequence"/>
</dbReference>
<dbReference type="InterPro" id="IPR023997">
    <property type="entry name" value="TonB-dep_OMP_SusC/RagA_CS"/>
</dbReference>
<dbReference type="Pfam" id="PF13715">
    <property type="entry name" value="CarbopepD_reg_2"/>
    <property type="match status" value="1"/>
</dbReference>
<dbReference type="GO" id="GO:0044718">
    <property type="term" value="P:siderophore transmembrane transport"/>
    <property type="evidence" value="ECO:0007669"/>
    <property type="project" value="TreeGrafter"/>
</dbReference>
<evidence type="ECO:0000259" key="3">
    <source>
        <dbReference type="Pfam" id="PF07715"/>
    </source>
</evidence>
<dbReference type="InterPro" id="IPR037066">
    <property type="entry name" value="Plug_dom_sf"/>
</dbReference>
<comment type="subcellular location">
    <subcellularLocation>
        <location evidence="2">Cell outer membrane</location>
        <topology evidence="2">Multi-pass membrane protein</topology>
    </subcellularLocation>
</comment>
<dbReference type="GO" id="GO:0009279">
    <property type="term" value="C:cell outer membrane"/>
    <property type="evidence" value="ECO:0007669"/>
    <property type="project" value="UniProtKB-SubCell"/>
</dbReference>
<name>A0A1M5FKP3_9BACT</name>
<dbReference type="OrthoDB" id="9768177at2"/>
<dbReference type="InterPro" id="IPR039426">
    <property type="entry name" value="TonB-dep_rcpt-like"/>
</dbReference>
<dbReference type="PROSITE" id="PS52016">
    <property type="entry name" value="TONB_DEPENDENT_REC_3"/>
    <property type="match status" value="1"/>
</dbReference>
<keyword evidence="2" id="KW-1134">Transmembrane beta strand</keyword>
<accession>A0A1M5FKP3</accession>
<dbReference type="NCBIfam" id="TIGR04057">
    <property type="entry name" value="SusC_RagA_signa"/>
    <property type="match status" value="1"/>
</dbReference>
<evidence type="ECO:0000313" key="4">
    <source>
        <dbReference type="EMBL" id="SHF91721.1"/>
    </source>
</evidence>
<evidence type="ECO:0000256" key="1">
    <source>
        <dbReference type="ARBA" id="ARBA00022729"/>
    </source>
</evidence>
<dbReference type="SUPFAM" id="SSF49464">
    <property type="entry name" value="Carboxypeptidase regulatory domain-like"/>
    <property type="match status" value="1"/>
</dbReference>
<protein>
    <submittedName>
        <fullName evidence="4">TonB-linked outer membrane protein, SusC/RagA family</fullName>
    </submittedName>
</protein>
<sequence length="1029" mass="116575">MNKKLLILYVLLIASTSLFGQNHLVRGIVFDSDSLPMVGVSILEKGTLNGTVTDVDGNYELAVSSKDAVITFSFIGFQKTEKNLNGNSILNVKLFEAVIGLDELVVVGYGTQKKESLTGAISTVKGQEMAKTTAMDVSNTLTGRAAGVRVVQLSSEPGAYDTQIDIRGFGDPLFIIDGVEQDKAVFSRLNPNEIESVSVLKDGSAAIYGVQAANGVILVETKRGEEGSIKVGYSGKFGMNTITQYPRLSNAYQYSVLKTESQVNQKISAHQLDNITTTYTPEEVEMYRTGELPSTNYLDLILDDRAKQQNHNMSIRGGSKDIKYFSSFGFFTEDGLWSSGDLSAQKINYRSNIDAKLSRSLTLTANLGYINSRSDKQRHSNMDILRSAWRMNPAENAYANNNEAYIAEYKHMPGRTNPVSLIYSENTGFVKTENQYIQSKFDLRYVVPGIKGLSSKFTYAYNLSSSRNRVFTKTWDQYLFDENTENYVPYVHGGPNSFSEARAREAKEGLRFAINYKRNFKGHDLNALLVAEQQKTKYDYISGSTQLILVSPDLNSGEAKKEDVSSRFSDRRRRALVGRLNYVFKSKYLAEFSFRYDGSSRFPEGSRWGFFPGISAGWVISEENFIDKESSVLSFLKLRASYGKLGDDGAVQDFAYLQGYRYPSGGYYFGDSHYAGVGIQNSVNEDLTWYVSRTYNIGLDARLWRNLLSVELDVFRKDRRGLLKTRNATLPATYGITLPQENLESDRYKGFEIVLGHHNKIGKARYNISGNISYTRSEYNYIEENPPGNSWDDYYYSKTGRYKGVVLGYVSDGQFQNFEEIYAAPVIDGAGNKSLLPGDIRYKDLNNDGIINEYDRKVIAIDRGKPTIYFGCNFDFNWKNIDFSMLFQGATMHRMKYPEQLSQPLFWGDANPITEFWDRWHREDVFDPNSAWIKGRYPSTGERYNYANSDYWWRDVTYVRLKSVEIGYTFPKSILQKVGVEKLRVFANGYNLFTITNGLDFVDPELNSRDYGYNYPITMNTNLGVQLEF</sequence>
<comment type="similarity">
    <text evidence="2">Belongs to the TonB-dependent receptor family.</text>
</comment>
<dbReference type="RefSeq" id="WP_073003334.1">
    <property type="nucleotide sequence ID" value="NZ_FQUM01000013.1"/>
</dbReference>
<keyword evidence="2" id="KW-0813">Transport</keyword>
<dbReference type="AlphaFoldDB" id="A0A1M5FKP3"/>
<dbReference type="SUPFAM" id="SSF56935">
    <property type="entry name" value="Porins"/>
    <property type="match status" value="1"/>
</dbReference>
<dbReference type="Gene3D" id="2.60.40.1120">
    <property type="entry name" value="Carboxypeptidase-like, regulatory domain"/>
    <property type="match status" value="1"/>
</dbReference>
<dbReference type="PANTHER" id="PTHR30069">
    <property type="entry name" value="TONB-DEPENDENT OUTER MEMBRANE RECEPTOR"/>
    <property type="match status" value="1"/>
</dbReference>
<keyword evidence="2" id="KW-0812">Transmembrane</keyword>
<dbReference type="InterPro" id="IPR023996">
    <property type="entry name" value="TonB-dep_OMP_SusC/RagA"/>
</dbReference>
<proteinExistence type="inferred from homology"/>
<dbReference type="STRING" id="1484053.SAMN05444274_1139"/>
<dbReference type="InterPro" id="IPR012910">
    <property type="entry name" value="Plug_dom"/>
</dbReference>
<keyword evidence="5" id="KW-1185">Reference proteome</keyword>
<dbReference type="NCBIfam" id="TIGR04056">
    <property type="entry name" value="OMP_RagA_SusC"/>
    <property type="match status" value="1"/>
</dbReference>
<keyword evidence="1" id="KW-0732">Signal</keyword>
<gene>
    <name evidence="4" type="ORF">SAMN05444274_1139</name>
</gene>
<dbReference type="Gene3D" id="2.170.130.10">
    <property type="entry name" value="TonB-dependent receptor, plug domain"/>
    <property type="match status" value="1"/>
</dbReference>
<reference evidence="4 5" key="1">
    <citation type="submission" date="2016-11" db="EMBL/GenBank/DDBJ databases">
        <authorList>
            <person name="Jaros S."/>
            <person name="Januszkiewicz K."/>
            <person name="Wedrychowicz H."/>
        </authorList>
    </citation>
    <scope>NUCLEOTIDE SEQUENCE [LARGE SCALE GENOMIC DNA]</scope>
    <source>
        <strain evidence="4 5">DSM 26910</strain>
    </source>
</reference>
<dbReference type="EMBL" id="FQUM01000013">
    <property type="protein sequence ID" value="SHF91721.1"/>
    <property type="molecule type" value="Genomic_DNA"/>
</dbReference>
<keyword evidence="2" id="KW-0472">Membrane</keyword>
<evidence type="ECO:0000256" key="2">
    <source>
        <dbReference type="PROSITE-ProRule" id="PRU01360"/>
    </source>
</evidence>